<protein>
    <submittedName>
        <fullName evidence="5">Glycoside hydrolase family 127 protein</fullName>
    </submittedName>
</protein>
<dbReference type="PANTHER" id="PTHR43465">
    <property type="entry name" value="DUF1680 DOMAIN PROTEIN (AFU_ORTHOLOGUE AFUA_1G08910)"/>
    <property type="match status" value="1"/>
</dbReference>
<dbReference type="EMBL" id="JAMXLR010000026">
    <property type="protein sequence ID" value="MCO6043689.1"/>
    <property type="molecule type" value="Genomic_DNA"/>
</dbReference>
<reference evidence="5" key="1">
    <citation type="submission" date="2022-06" db="EMBL/GenBank/DDBJ databases">
        <title>Aeoliella straminimaris, a novel planctomycete from sediments.</title>
        <authorList>
            <person name="Vitorino I.R."/>
            <person name="Lage O.M."/>
        </authorList>
    </citation>
    <scope>NUCLEOTIDE SEQUENCE</scope>
    <source>
        <strain evidence="5">ICT_H6.2</strain>
    </source>
</reference>
<comment type="caution">
    <text evidence="5">The sequence shown here is derived from an EMBL/GenBank/DDBJ whole genome shotgun (WGS) entry which is preliminary data.</text>
</comment>
<gene>
    <name evidence="5" type="ORF">NG895_07200</name>
</gene>
<dbReference type="Pfam" id="PF07944">
    <property type="entry name" value="Beta-AFase-like_GH127_cat"/>
    <property type="match status" value="1"/>
</dbReference>
<accession>A0A9X2F8A9</accession>
<dbReference type="Proteomes" id="UP001155241">
    <property type="component" value="Unassembled WGS sequence"/>
</dbReference>
<dbReference type="InterPro" id="IPR013783">
    <property type="entry name" value="Ig-like_fold"/>
</dbReference>
<dbReference type="GO" id="GO:0016787">
    <property type="term" value="F:hydrolase activity"/>
    <property type="evidence" value="ECO:0007669"/>
    <property type="project" value="UniProtKB-KW"/>
</dbReference>
<dbReference type="Gene3D" id="2.60.120.260">
    <property type="entry name" value="Galactose-binding domain-like"/>
    <property type="match status" value="1"/>
</dbReference>
<dbReference type="SUPFAM" id="SSF48208">
    <property type="entry name" value="Six-hairpin glycosidases"/>
    <property type="match status" value="1"/>
</dbReference>
<name>A0A9X2F8A9_9BACT</name>
<evidence type="ECO:0000313" key="6">
    <source>
        <dbReference type="Proteomes" id="UP001155241"/>
    </source>
</evidence>
<evidence type="ECO:0000313" key="5">
    <source>
        <dbReference type="EMBL" id="MCO6043689.1"/>
    </source>
</evidence>
<feature type="chain" id="PRO_5040778206" evidence="1">
    <location>
        <begin position="24"/>
        <end position="893"/>
    </location>
</feature>
<dbReference type="InterPro" id="IPR049174">
    <property type="entry name" value="Beta-AFase-like"/>
</dbReference>
<keyword evidence="6" id="KW-1185">Reference proteome</keyword>
<dbReference type="InterPro" id="IPR049049">
    <property type="entry name" value="Beta-AFase-like_GH127_C"/>
</dbReference>
<sequence length="893" mass="99707">MFSSNLRAHALGRMVLFFSFCLAPMTTSTCVAGKEPRNLAIVAQPSSSFTSHDTTVNALNDGYAPASSYEWSHGTYGNYNRRGTQWVEYQWDAPITTSRIEVYWWDDNRGIDLPASARLLYWKDGEYRAVPGGEQVGVTGDKFNVVEFDIITTPRLRLEIDSDGEHSTGILEWRVLDNGESPAFPPRVVGDADRIVMLDSKTYLHGNIISLDDTAELQVRWSKLSGPGDVQFEDAQALTTTARFSDLGSYQLQLTVGNDAGEMSAIVNVEVEQPPTEEPLEVVYTTPYKIDSPLWDGRLHAVITNWIPHCIDLIEDPELKEGGLNNFAEAAKKLQGEQASAHRGYVFSNAWVHQTVESICLALMVDPNGDQEMIDAQTDMKATLEDWIPQILAAQEPDGYLQTAFTLNDRMDRWQPAHRTGHEGYVAGYFLESAIAHYQLTDGTDRRLYNAAKKLADCWATNIGPGKQQQLWWDEHQEMEQALVRFGVFVNKVDGPGAGDKYIALAKFLLDCRQEGSKYSQSHLPVQQQYEAVGHAVRAVYLYSGMADIATEMGDAEYRSAVKSLWDNLVNKKYYVTGGIGSGESSEGFGANYSLPNNAYCESCSSCGMLFLEQKMNRAYHDAKYIDLLEETLYNALLGSLDLPGENFYYQNPLVSWNGRYPWHVCPCCVGNIPRTLLMLPSWAFATNDDNLYVQLFVGGTFDVGKVAGTEVEVVQETRYPWDGNVKIVINPQEEKEFAVRVRIPQRDVSTLYSSTPAELGYDSLTVNGERVPTNIEQGYAVVRRVWKPGDTLELVLPLPVQRVKCDDRVQANRGRVALRRGPLVYNIESVDGNKMDGVLDASTELTTEWRDDLLGGVMVIRGKFADGSALLAIPNYARNNRGGASQVWIRSQ</sequence>
<keyword evidence="5" id="KW-0378">Hydrolase</keyword>
<dbReference type="InterPro" id="IPR049046">
    <property type="entry name" value="Beta-AFase-like_GH127_middle"/>
</dbReference>
<dbReference type="GO" id="GO:0005975">
    <property type="term" value="P:carbohydrate metabolic process"/>
    <property type="evidence" value="ECO:0007669"/>
    <property type="project" value="InterPro"/>
</dbReference>
<feature type="domain" description="Non-reducing end beta-L-arabinofuranosidase-like GH127 C-terminal" evidence="4">
    <location>
        <begin position="801"/>
        <end position="891"/>
    </location>
</feature>
<evidence type="ECO:0000256" key="1">
    <source>
        <dbReference type="SAM" id="SignalP"/>
    </source>
</evidence>
<dbReference type="InterPro" id="IPR012878">
    <property type="entry name" value="Beta-AFase-like_GH127_cat"/>
</dbReference>
<dbReference type="RefSeq" id="WP_252851795.1">
    <property type="nucleotide sequence ID" value="NZ_JAMXLR010000026.1"/>
</dbReference>
<dbReference type="Pfam" id="PF20737">
    <property type="entry name" value="Glyco_hydro127C"/>
    <property type="match status" value="1"/>
</dbReference>
<evidence type="ECO:0000259" key="2">
    <source>
        <dbReference type="Pfam" id="PF07944"/>
    </source>
</evidence>
<proteinExistence type="predicted"/>
<dbReference type="Gene3D" id="2.60.40.10">
    <property type="entry name" value="Immunoglobulins"/>
    <property type="match status" value="1"/>
</dbReference>
<feature type="domain" description="Non-reducing end beta-L-arabinofuranosidase-like GH127 catalytic" evidence="2">
    <location>
        <begin position="291"/>
        <end position="677"/>
    </location>
</feature>
<feature type="domain" description="Non-reducing end beta-L-arabinofuranosidase-like GH127 middle" evidence="3">
    <location>
        <begin position="692"/>
        <end position="799"/>
    </location>
</feature>
<dbReference type="PANTHER" id="PTHR43465:SF2">
    <property type="entry name" value="DUF1680 DOMAIN PROTEIN (AFU_ORTHOLOGUE AFUA_1G08910)"/>
    <property type="match status" value="1"/>
</dbReference>
<evidence type="ECO:0000259" key="4">
    <source>
        <dbReference type="Pfam" id="PF20737"/>
    </source>
</evidence>
<dbReference type="InterPro" id="IPR008928">
    <property type="entry name" value="6-hairpin_glycosidase_sf"/>
</dbReference>
<evidence type="ECO:0000259" key="3">
    <source>
        <dbReference type="Pfam" id="PF20736"/>
    </source>
</evidence>
<keyword evidence="1" id="KW-0732">Signal</keyword>
<feature type="signal peptide" evidence="1">
    <location>
        <begin position="1"/>
        <end position="23"/>
    </location>
</feature>
<organism evidence="5 6">
    <name type="scientific">Aeoliella straminimaris</name>
    <dbReference type="NCBI Taxonomy" id="2954799"/>
    <lineage>
        <taxon>Bacteria</taxon>
        <taxon>Pseudomonadati</taxon>
        <taxon>Planctomycetota</taxon>
        <taxon>Planctomycetia</taxon>
        <taxon>Pirellulales</taxon>
        <taxon>Lacipirellulaceae</taxon>
        <taxon>Aeoliella</taxon>
    </lineage>
</organism>
<dbReference type="Pfam" id="PF20736">
    <property type="entry name" value="Glyco_hydro127M"/>
    <property type="match status" value="1"/>
</dbReference>
<dbReference type="AlphaFoldDB" id="A0A9X2F8A9"/>